<keyword evidence="2" id="KW-1185">Reference proteome</keyword>
<dbReference type="AlphaFoldDB" id="A0A377R1V6"/>
<dbReference type="OrthoDB" id="9816185at2"/>
<gene>
    <name evidence="1" type="ORF">NCTC13336_01352</name>
</gene>
<name>A0A377R1V6_9NEIS</name>
<accession>A0A377R1V6</accession>
<evidence type="ECO:0000313" key="1">
    <source>
        <dbReference type="EMBL" id="STR02476.1"/>
    </source>
</evidence>
<dbReference type="RefSeq" id="WP_147286604.1">
    <property type="nucleotide sequence ID" value="NZ_CP091516.1"/>
</dbReference>
<proteinExistence type="predicted"/>
<evidence type="ECO:0008006" key="3">
    <source>
        <dbReference type="Google" id="ProtNLM"/>
    </source>
</evidence>
<dbReference type="Proteomes" id="UP000254293">
    <property type="component" value="Unassembled WGS sequence"/>
</dbReference>
<reference evidence="1 2" key="1">
    <citation type="submission" date="2018-06" db="EMBL/GenBank/DDBJ databases">
        <authorList>
            <consortium name="Pathogen Informatics"/>
            <person name="Doyle S."/>
        </authorList>
    </citation>
    <scope>NUCLEOTIDE SEQUENCE [LARGE SCALE GENOMIC DNA]</scope>
    <source>
        <strain evidence="1 2">NCTC13336</strain>
    </source>
</reference>
<evidence type="ECO:0000313" key="2">
    <source>
        <dbReference type="Proteomes" id="UP000254293"/>
    </source>
</evidence>
<protein>
    <recommendedName>
        <fullName evidence="3">HNH endonuclease</fullName>
    </recommendedName>
</protein>
<organism evidence="1 2">
    <name type="scientific">Kingella potus</name>
    <dbReference type="NCBI Taxonomy" id="265175"/>
    <lineage>
        <taxon>Bacteria</taxon>
        <taxon>Pseudomonadati</taxon>
        <taxon>Pseudomonadota</taxon>
        <taxon>Betaproteobacteria</taxon>
        <taxon>Neisseriales</taxon>
        <taxon>Neisseriaceae</taxon>
        <taxon>Kingella</taxon>
    </lineage>
</organism>
<dbReference type="EMBL" id="UGJJ01000002">
    <property type="protein sequence ID" value="STR02476.1"/>
    <property type="molecule type" value="Genomic_DNA"/>
</dbReference>
<dbReference type="Gene3D" id="1.10.30.50">
    <property type="match status" value="1"/>
</dbReference>
<sequence>MIRLTLPEDMPNYGNVIDICCEKRIDCRSDILTNKDFLLTSGDSYKKLATTNDLYQLSNLLPNTENINNSLEKKHMVRLYEYCLRDCRCGNVYDTLINLAKSPEIHCPFCGGISIPSQLDHFLPKARYGHFAVFPYNLIPICKDCNTEYKKEFFPTTKDNQLIHPYLDNDCFFSQQWLYAEYIDSTIEYSVNPPEEWSNDKKEKVRFHFEIFKLKERFAQNAVGTLSDLLVQIERSKSYNMDIIMFETSILDSVIQNESKINHWKRVLYLAIKSKLPSIWQESS</sequence>